<dbReference type="OrthoDB" id="9787344at2"/>
<feature type="domain" description="Response regulatory" evidence="2">
    <location>
        <begin position="5"/>
        <end position="119"/>
    </location>
</feature>
<dbReference type="AlphaFoldDB" id="A0A1H8DFE2"/>
<evidence type="ECO:0000259" key="3">
    <source>
        <dbReference type="PROSITE" id="PS50930"/>
    </source>
</evidence>
<dbReference type="GO" id="GO:0003677">
    <property type="term" value="F:DNA binding"/>
    <property type="evidence" value="ECO:0007669"/>
    <property type="project" value="UniProtKB-KW"/>
</dbReference>
<accession>A0A1H8DFE2</accession>
<dbReference type="Gene3D" id="3.40.50.2300">
    <property type="match status" value="1"/>
</dbReference>
<dbReference type="Gene3D" id="2.40.50.1020">
    <property type="entry name" value="LytTr DNA-binding domain"/>
    <property type="match status" value="1"/>
</dbReference>
<organism evidence="4 5">
    <name type="scientific">Mucilaginibacter gossypiicola</name>
    <dbReference type="NCBI Taxonomy" id="551995"/>
    <lineage>
        <taxon>Bacteria</taxon>
        <taxon>Pseudomonadati</taxon>
        <taxon>Bacteroidota</taxon>
        <taxon>Sphingobacteriia</taxon>
        <taxon>Sphingobacteriales</taxon>
        <taxon>Sphingobacteriaceae</taxon>
        <taxon>Mucilaginibacter</taxon>
    </lineage>
</organism>
<name>A0A1H8DFE2_9SPHI</name>
<dbReference type="RefSeq" id="WP_091209375.1">
    <property type="nucleotide sequence ID" value="NZ_FOCL01000002.1"/>
</dbReference>
<protein>
    <submittedName>
        <fullName evidence="4">DNA-binding response regulator, LytR/AlgR family</fullName>
    </submittedName>
</protein>
<keyword evidence="5" id="KW-1185">Reference proteome</keyword>
<dbReference type="PROSITE" id="PS50110">
    <property type="entry name" value="RESPONSE_REGULATORY"/>
    <property type="match status" value="1"/>
</dbReference>
<evidence type="ECO:0000313" key="5">
    <source>
        <dbReference type="Proteomes" id="UP000198942"/>
    </source>
</evidence>
<keyword evidence="4" id="KW-0238">DNA-binding</keyword>
<dbReference type="SUPFAM" id="SSF52172">
    <property type="entry name" value="CheY-like"/>
    <property type="match status" value="1"/>
</dbReference>
<dbReference type="InterPro" id="IPR011006">
    <property type="entry name" value="CheY-like_superfamily"/>
</dbReference>
<dbReference type="SMART" id="SM00448">
    <property type="entry name" value="REC"/>
    <property type="match status" value="1"/>
</dbReference>
<proteinExistence type="predicted"/>
<dbReference type="PROSITE" id="PS50930">
    <property type="entry name" value="HTH_LYTTR"/>
    <property type="match status" value="1"/>
</dbReference>
<evidence type="ECO:0000313" key="4">
    <source>
        <dbReference type="EMBL" id="SEN05227.1"/>
    </source>
</evidence>
<dbReference type="InterPro" id="IPR007492">
    <property type="entry name" value="LytTR_DNA-bd_dom"/>
</dbReference>
<dbReference type="Pfam" id="PF04397">
    <property type="entry name" value="LytTR"/>
    <property type="match status" value="1"/>
</dbReference>
<dbReference type="PANTHER" id="PTHR37299">
    <property type="entry name" value="TRANSCRIPTIONAL REGULATOR-RELATED"/>
    <property type="match status" value="1"/>
</dbReference>
<evidence type="ECO:0000259" key="2">
    <source>
        <dbReference type="PROSITE" id="PS50110"/>
    </source>
</evidence>
<dbReference type="Pfam" id="PF00072">
    <property type="entry name" value="Response_reg"/>
    <property type="match status" value="1"/>
</dbReference>
<gene>
    <name evidence="4" type="ORF">SAMN05192574_102305</name>
</gene>
<dbReference type="SMART" id="SM00850">
    <property type="entry name" value="LytTR"/>
    <property type="match status" value="1"/>
</dbReference>
<sequence length="259" mass="30137">MNSLRIVIVEDEAATARNLAHLLRSADAGTTVVTTLSSVTDAVEWFNLNPDAYDLLFMDIRLADGVSFDIFKNAVISKPVIFVTAYNDFAIQAFKNNGIDYILKPFDEQEIQRALQKYKSLFLAGQKPSDTLQIRQLLEQINQLTRSYKKTFLVHFREKLIPVETAKITWFYTANEIVYGHTTDDRQYIMEYTMEQLEQQLDPHLFFRANRQFIINRYAIAEVDFYFNGRLSIKVKPEPPERILISKARVPEFKSWMNS</sequence>
<evidence type="ECO:0000256" key="1">
    <source>
        <dbReference type="PROSITE-ProRule" id="PRU00169"/>
    </source>
</evidence>
<dbReference type="STRING" id="551995.SAMN05192574_102305"/>
<feature type="domain" description="HTH LytTR-type" evidence="3">
    <location>
        <begin position="152"/>
        <end position="259"/>
    </location>
</feature>
<dbReference type="InterPro" id="IPR001789">
    <property type="entry name" value="Sig_transdc_resp-reg_receiver"/>
</dbReference>
<reference evidence="5" key="1">
    <citation type="submission" date="2016-10" db="EMBL/GenBank/DDBJ databases">
        <authorList>
            <person name="Varghese N."/>
            <person name="Submissions S."/>
        </authorList>
    </citation>
    <scope>NUCLEOTIDE SEQUENCE [LARGE SCALE GENOMIC DNA]</scope>
    <source>
        <strain evidence="5">Gh-48</strain>
    </source>
</reference>
<dbReference type="GO" id="GO:0000156">
    <property type="term" value="F:phosphorelay response regulator activity"/>
    <property type="evidence" value="ECO:0007669"/>
    <property type="project" value="InterPro"/>
</dbReference>
<dbReference type="EMBL" id="FOCL01000002">
    <property type="protein sequence ID" value="SEN05227.1"/>
    <property type="molecule type" value="Genomic_DNA"/>
</dbReference>
<dbReference type="PANTHER" id="PTHR37299:SF1">
    <property type="entry name" value="STAGE 0 SPORULATION PROTEIN A HOMOLOG"/>
    <property type="match status" value="1"/>
</dbReference>
<keyword evidence="1" id="KW-0597">Phosphoprotein</keyword>
<dbReference type="InterPro" id="IPR046947">
    <property type="entry name" value="LytR-like"/>
</dbReference>
<dbReference type="Proteomes" id="UP000198942">
    <property type="component" value="Unassembled WGS sequence"/>
</dbReference>
<feature type="modified residue" description="4-aspartylphosphate" evidence="1">
    <location>
        <position position="59"/>
    </location>
</feature>